<sequence>MDALKRKMEIAAVAFFCTVTALIAVCSCATTAAANLARQTAAEPVTEYVTLTYTEAQPEDEQEPELLYDVPMSDELQRYVREQAERQGVPFEIAIAVIERESSYQPDAVSDTGDFGLMQINVCNHRWLYEELGITDVMDPEQNIEAGLYILGRAFQKYDDPDKALMAYNMGDSGMKAAWSKGQHSSKYSRAVIETAQALKRKEH</sequence>
<accession>A0A3E2TB68</accession>
<dbReference type="InterPro" id="IPR023346">
    <property type="entry name" value="Lysozyme-like_dom_sf"/>
</dbReference>
<feature type="chain" id="PRO_5039584402" description="Transglycosylase SLT domain-containing protein" evidence="1">
    <location>
        <begin position="33"/>
        <end position="204"/>
    </location>
</feature>
<comment type="caution">
    <text evidence="3">The sequence shown here is derived from an EMBL/GenBank/DDBJ whole genome shotgun (WGS) entry which is preliminary data.</text>
</comment>
<dbReference type="AlphaFoldDB" id="A0A3E2TB68"/>
<dbReference type="Pfam" id="PF01464">
    <property type="entry name" value="SLT"/>
    <property type="match status" value="1"/>
</dbReference>
<feature type="domain" description="Transglycosylase SLT" evidence="2">
    <location>
        <begin position="79"/>
        <end position="184"/>
    </location>
</feature>
<evidence type="ECO:0000313" key="4">
    <source>
        <dbReference type="Proteomes" id="UP000261140"/>
    </source>
</evidence>
<evidence type="ECO:0000256" key="1">
    <source>
        <dbReference type="SAM" id="SignalP"/>
    </source>
</evidence>
<dbReference type="PANTHER" id="PTHR37423:SF2">
    <property type="entry name" value="MEMBRANE-BOUND LYTIC MUREIN TRANSGLYCOSYLASE C"/>
    <property type="match status" value="1"/>
</dbReference>
<gene>
    <name evidence="3" type="ORF">DWZ89_05005</name>
</gene>
<dbReference type="PANTHER" id="PTHR37423">
    <property type="entry name" value="SOLUBLE LYTIC MUREIN TRANSGLYCOSYLASE-RELATED"/>
    <property type="match status" value="1"/>
</dbReference>
<name>A0A3E2TB68_9FIRM</name>
<dbReference type="InterPro" id="IPR008258">
    <property type="entry name" value="Transglycosylase_SLT_dom_1"/>
</dbReference>
<feature type="signal peptide" evidence="1">
    <location>
        <begin position="1"/>
        <end position="32"/>
    </location>
</feature>
<dbReference type="PROSITE" id="PS51257">
    <property type="entry name" value="PROKAR_LIPOPROTEIN"/>
    <property type="match status" value="1"/>
</dbReference>
<dbReference type="EMBL" id="QVEQ01000003">
    <property type="protein sequence ID" value="RGB71864.1"/>
    <property type="molecule type" value="Genomic_DNA"/>
</dbReference>
<protein>
    <recommendedName>
        <fullName evidence="2">Transglycosylase SLT domain-containing protein</fullName>
    </recommendedName>
</protein>
<proteinExistence type="predicted"/>
<organism evidence="3 4">
    <name type="scientific">Faecalibacterium prausnitzii</name>
    <dbReference type="NCBI Taxonomy" id="853"/>
    <lineage>
        <taxon>Bacteria</taxon>
        <taxon>Bacillati</taxon>
        <taxon>Bacillota</taxon>
        <taxon>Clostridia</taxon>
        <taxon>Eubacteriales</taxon>
        <taxon>Oscillospiraceae</taxon>
        <taxon>Faecalibacterium</taxon>
    </lineage>
</organism>
<reference evidence="3 4" key="1">
    <citation type="submission" date="2018-08" db="EMBL/GenBank/DDBJ databases">
        <title>A genome reference for cultivated species of the human gut microbiota.</title>
        <authorList>
            <person name="Zou Y."/>
            <person name="Xue W."/>
            <person name="Luo G."/>
        </authorList>
    </citation>
    <scope>NUCLEOTIDE SEQUENCE [LARGE SCALE GENOMIC DNA]</scope>
    <source>
        <strain evidence="3 4">AF36-11AT</strain>
    </source>
</reference>
<evidence type="ECO:0000259" key="2">
    <source>
        <dbReference type="Pfam" id="PF01464"/>
    </source>
</evidence>
<dbReference type="Proteomes" id="UP000261140">
    <property type="component" value="Unassembled WGS sequence"/>
</dbReference>
<dbReference type="Gene3D" id="1.10.530.10">
    <property type="match status" value="1"/>
</dbReference>
<keyword evidence="1" id="KW-0732">Signal</keyword>
<evidence type="ECO:0000313" key="3">
    <source>
        <dbReference type="EMBL" id="RGB71864.1"/>
    </source>
</evidence>
<dbReference type="SUPFAM" id="SSF53955">
    <property type="entry name" value="Lysozyme-like"/>
    <property type="match status" value="1"/>
</dbReference>